<feature type="domain" description="Haemolysin activator HlyB C-terminal" evidence="1">
    <location>
        <begin position="107"/>
        <end position="381"/>
    </location>
</feature>
<gene>
    <name evidence="3" type="ORF">MNBD_GAMMA07-581</name>
</gene>
<evidence type="ECO:0008006" key="4">
    <source>
        <dbReference type="Google" id="ProtNLM"/>
    </source>
</evidence>
<dbReference type="InterPro" id="IPR005565">
    <property type="entry name" value="Hemolysn_activator_HlyB_C"/>
</dbReference>
<feature type="domain" description="POTRA" evidence="2">
    <location>
        <begin position="13"/>
        <end position="93"/>
    </location>
</feature>
<name>A0A3B0WYQ3_9ZZZZ</name>
<dbReference type="Gene3D" id="3.10.20.310">
    <property type="entry name" value="membrane protein fhac"/>
    <property type="match status" value="1"/>
</dbReference>
<dbReference type="Pfam" id="PF03865">
    <property type="entry name" value="ShlB"/>
    <property type="match status" value="1"/>
</dbReference>
<protein>
    <recommendedName>
        <fullName evidence="4">POTRA domain-containing protein</fullName>
    </recommendedName>
</protein>
<organism evidence="3">
    <name type="scientific">hydrothermal vent metagenome</name>
    <dbReference type="NCBI Taxonomy" id="652676"/>
    <lineage>
        <taxon>unclassified sequences</taxon>
        <taxon>metagenomes</taxon>
        <taxon>ecological metagenomes</taxon>
    </lineage>
</organism>
<dbReference type="Gene3D" id="2.40.160.50">
    <property type="entry name" value="membrane protein fhac: a member of the omp85/tpsb transporter family"/>
    <property type="match status" value="1"/>
</dbReference>
<evidence type="ECO:0000259" key="2">
    <source>
        <dbReference type="Pfam" id="PF07244"/>
    </source>
</evidence>
<evidence type="ECO:0000313" key="3">
    <source>
        <dbReference type="EMBL" id="VAW56382.1"/>
    </source>
</evidence>
<accession>A0A3B0WYQ3</accession>
<reference evidence="3" key="1">
    <citation type="submission" date="2018-06" db="EMBL/GenBank/DDBJ databases">
        <authorList>
            <person name="Zhirakovskaya E."/>
        </authorList>
    </citation>
    <scope>NUCLEOTIDE SEQUENCE</scope>
</reference>
<dbReference type="EMBL" id="UOFF01000220">
    <property type="protein sequence ID" value="VAW56382.1"/>
    <property type="molecule type" value="Genomic_DNA"/>
</dbReference>
<dbReference type="GO" id="GO:0019867">
    <property type="term" value="C:outer membrane"/>
    <property type="evidence" value="ECO:0007669"/>
    <property type="project" value="InterPro"/>
</dbReference>
<dbReference type="Pfam" id="PF07244">
    <property type="entry name" value="POTRA"/>
    <property type="match status" value="1"/>
</dbReference>
<sequence length="415" mass="48281">MLMLCNYSVDASVRIQNIKYQGNVVTDEVLLNNALYIKSGDELIYALVEKSKQSIMDIGMFKSVHFYVNKIESNEYFDETDSLVDIVFVVTEKIYFLIVPKVKIDDDRFNYGAQLRWDNIFGLNHKMRASVIDRGSTLGVKERRDLFKYFYPNVNDTAFNFDFLIASENFVDEENLSVINREDNSFRFAISRWLTKDKHNRGWFSGGSFSFKNRFNDDLVNNEKSDEISAVTLGVDVGYKNINTFKFNRGGKAYGYKLDWSHDSFGSETQYAKHLLYYRSYYRFRKYPISNLNVQFQFGHSNADILGDKAFRLGSRKDLRGYENNRFSGNTLLLMNFEFMFPHVNYPAIRYVTFVDIGNTYDALNEIFSESTNIGAGFGLRWKISTFVNVNLRADVGYGFTDDTYKFSFGTRHAF</sequence>
<dbReference type="AlphaFoldDB" id="A0A3B0WYQ3"/>
<evidence type="ECO:0000259" key="1">
    <source>
        <dbReference type="Pfam" id="PF03865"/>
    </source>
</evidence>
<dbReference type="InterPro" id="IPR010827">
    <property type="entry name" value="BamA/TamA_POTRA"/>
</dbReference>
<proteinExistence type="predicted"/>